<dbReference type="Pfam" id="PF00342">
    <property type="entry name" value="PGI"/>
    <property type="match status" value="1"/>
</dbReference>
<comment type="catalytic activity">
    <reaction evidence="7 8">
        <text>alpha-D-glucose 6-phosphate = beta-D-fructose 6-phosphate</text>
        <dbReference type="Rhea" id="RHEA:11816"/>
        <dbReference type="ChEBI" id="CHEBI:57634"/>
        <dbReference type="ChEBI" id="CHEBI:58225"/>
        <dbReference type="EC" id="5.3.1.9"/>
    </reaction>
</comment>
<dbReference type="PROSITE" id="PS00765">
    <property type="entry name" value="P_GLUCOSE_ISOMERASE_1"/>
    <property type="match status" value="1"/>
</dbReference>
<evidence type="ECO:0000313" key="9">
    <source>
        <dbReference type="EMBL" id="ASV74457.1"/>
    </source>
</evidence>
<dbReference type="CDD" id="cd05015">
    <property type="entry name" value="SIS_PGI_1"/>
    <property type="match status" value="1"/>
</dbReference>
<dbReference type="UniPathway" id="UPA00109">
    <property type="reaction ID" value="UER00181"/>
</dbReference>
<dbReference type="AlphaFoldDB" id="A0A286RET8"/>
<dbReference type="GO" id="GO:0048029">
    <property type="term" value="F:monosaccharide binding"/>
    <property type="evidence" value="ECO:0007669"/>
    <property type="project" value="TreeGrafter"/>
</dbReference>
<dbReference type="GO" id="GO:0006094">
    <property type="term" value="P:gluconeogenesis"/>
    <property type="evidence" value="ECO:0007669"/>
    <property type="project" value="UniProtKB-KW"/>
</dbReference>
<dbReference type="PANTHER" id="PTHR11469">
    <property type="entry name" value="GLUCOSE-6-PHOSPHATE ISOMERASE"/>
    <property type="match status" value="1"/>
</dbReference>
<dbReference type="InterPro" id="IPR046348">
    <property type="entry name" value="SIS_dom_sf"/>
</dbReference>
<dbReference type="GO" id="GO:0005829">
    <property type="term" value="C:cytosol"/>
    <property type="evidence" value="ECO:0007669"/>
    <property type="project" value="TreeGrafter"/>
</dbReference>
<keyword evidence="5 8" id="KW-0324">Glycolysis</keyword>
<dbReference type="InterPro" id="IPR035476">
    <property type="entry name" value="SIS_PGI_1"/>
</dbReference>
<dbReference type="EMBL" id="CP018477">
    <property type="protein sequence ID" value="ASV74457.1"/>
    <property type="molecule type" value="Genomic_DNA"/>
</dbReference>
<evidence type="ECO:0000256" key="5">
    <source>
        <dbReference type="ARBA" id="ARBA00023152"/>
    </source>
</evidence>
<accession>A0A286RET8</accession>
<evidence type="ECO:0000313" key="10">
    <source>
        <dbReference type="Proteomes" id="UP000215086"/>
    </source>
</evidence>
<comment type="pathway">
    <text evidence="1 8">Carbohydrate degradation; glycolysis; D-glyceraldehyde 3-phosphate and glycerone phosphate from D-glucose: step 2/4.</text>
</comment>
<sequence length="471" mass="52906">MKLPIEYTTSLVEVSHQATAIEKETGVLPEDIAWLWPRLLSCRDQVLADVENKKNRRPSPIFPEPVDSRFLDLPEELLTTSRSEVERMVEVARNFGQKNDSVVVLGIGGSYMGARALFEGCCHPHHNELPREQRGGHPRLYFEGNNLDNDTMAGLIELLENRPDEKWGIVVISKSGSTIETAVAFRIFVEALRRHCQKKELSLGEHILVVSQEGSNLWRLCQSLGVPEANMFAFPNDVGGRFSVLSAVGLIPSAVVGLDVKRLLEGAVAANEAFRKNDPAENLILKYVAICHLMEMQRGASIRVLATWGKRLEALGLWYDQLLSESLGKNGQGATPLTVVNTRDLHSRGQQHQEGRRDKLFTNVWPTQERLPTLRIPRWDTDEDGLNEYAGRTVHELLNAARQGTNQAYAEALRRTAEIVIPQIDERTLGAVFQFLMLATVTEGYLIGINPYGQPGVEAYKRHMRQYLRKT</sequence>
<dbReference type="PROSITE" id="PS51463">
    <property type="entry name" value="P_GLUCOSE_ISOMERASE_3"/>
    <property type="match status" value="1"/>
</dbReference>
<dbReference type="GO" id="GO:0051156">
    <property type="term" value="P:glucose 6-phosphate metabolic process"/>
    <property type="evidence" value="ECO:0007669"/>
    <property type="project" value="TreeGrafter"/>
</dbReference>
<evidence type="ECO:0000256" key="3">
    <source>
        <dbReference type="ARBA" id="ARBA00011952"/>
    </source>
</evidence>
<dbReference type="Proteomes" id="UP000215086">
    <property type="component" value="Chromosome"/>
</dbReference>
<dbReference type="InterPro" id="IPR001672">
    <property type="entry name" value="G6P_Isomerase"/>
</dbReference>
<dbReference type="GO" id="GO:0097367">
    <property type="term" value="F:carbohydrate derivative binding"/>
    <property type="evidence" value="ECO:0007669"/>
    <property type="project" value="InterPro"/>
</dbReference>
<evidence type="ECO:0000256" key="4">
    <source>
        <dbReference type="ARBA" id="ARBA00022432"/>
    </source>
</evidence>
<dbReference type="InterPro" id="IPR018189">
    <property type="entry name" value="Phosphoglucose_isomerase_CS"/>
</dbReference>
<dbReference type="SUPFAM" id="SSF53697">
    <property type="entry name" value="SIS domain"/>
    <property type="match status" value="1"/>
</dbReference>
<evidence type="ECO:0000256" key="6">
    <source>
        <dbReference type="ARBA" id="ARBA00023235"/>
    </source>
</evidence>
<reference evidence="9 10" key="1">
    <citation type="journal article" name="Front. Microbiol.">
        <title>Sugar Metabolism of the First Thermophilic Planctomycete Thermogutta terrifontis: Comparative Genomic and Transcriptomic Approaches.</title>
        <authorList>
            <person name="Elcheninov A.G."/>
            <person name="Menzel P."/>
            <person name="Gudbergsdottir S.R."/>
            <person name="Slesarev A.I."/>
            <person name="Kadnikov V.V."/>
            <person name="Krogh A."/>
            <person name="Bonch-Osmolovskaya E.A."/>
            <person name="Peng X."/>
            <person name="Kublanov I.V."/>
        </authorList>
    </citation>
    <scope>NUCLEOTIDE SEQUENCE [LARGE SCALE GENOMIC DNA]</scope>
    <source>
        <strain evidence="9 10">R1</strain>
    </source>
</reference>
<dbReference type="OrthoDB" id="140919at2"/>
<evidence type="ECO:0000256" key="2">
    <source>
        <dbReference type="ARBA" id="ARBA00006604"/>
    </source>
</evidence>
<comment type="similarity">
    <text evidence="2 8">Belongs to the GPI family.</text>
</comment>
<dbReference type="PANTHER" id="PTHR11469:SF1">
    <property type="entry name" value="GLUCOSE-6-PHOSPHATE ISOMERASE"/>
    <property type="match status" value="1"/>
</dbReference>
<dbReference type="CDD" id="cd05016">
    <property type="entry name" value="SIS_PGI_2"/>
    <property type="match status" value="1"/>
</dbReference>
<dbReference type="GO" id="GO:0006096">
    <property type="term" value="P:glycolytic process"/>
    <property type="evidence" value="ECO:0007669"/>
    <property type="project" value="UniProtKB-UniPathway"/>
</dbReference>
<dbReference type="GO" id="GO:0004347">
    <property type="term" value="F:glucose-6-phosphate isomerase activity"/>
    <property type="evidence" value="ECO:0007669"/>
    <property type="project" value="UniProtKB-EC"/>
</dbReference>
<evidence type="ECO:0000256" key="8">
    <source>
        <dbReference type="RuleBase" id="RU000612"/>
    </source>
</evidence>
<keyword evidence="6 8" id="KW-0413">Isomerase</keyword>
<dbReference type="KEGG" id="ttf:THTE_1855"/>
<dbReference type="PRINTS" id="PR00662">
    <property type="entry name" value="G6PISOMERASE"/>
</dbReference>
<gene>
    <name evidence="9" type="ORF">THTE_1855</name>
</gene>
<evidence type="ECO:0000256" key="7">
    <source>
        <dbReference type="ARBA" id="ARBA00029321"/>
    </source>
</evidence>
<dbReference type="InterPro" id="IPR035482">
    <property type="entry name" value="SIS_PGI_2"/>
</dbReference>
<dbReference type="Gene3D" id="3.40.50.10490">
    <property type="entry name" value="Glucose-6-phosphate isomerase like protein, domain 1"/>
    <property type="match status" value="2"/>
</dbReference>
<keyword evidence="4 8" id="KW-0312">Gluconeogenesis</keyword>
<keyword evidence="10" id="KW-1185">Reference proteome</keyword>
<evidence type="ECO:0000256" key="1">
    <source>
        <dbReference type="ARBA" id="ARBA00004926"/>
    </source>
</evidence>
<organism evidence="9 10">
    <name type="scientific">Thermogutta terrifontis</name>
    <dbReference type="NCBI Taxonomy" id="1331910"/>
    <lineage>
        <taxon>Bacteria</taxon>
        <taxon>Pseudomonadati</taxon>
        <taxon>Planctomycetota</taxon>
        <taxon>Planctomycetia</taxon>
        <taxon>Pirellulales</taxon>
        <taxon>Thermoguttaceae</taxon>
        <taxon>Thermogutta</taxon>
    </lineage>
</organism>
<dbReference type="EC" id="5.3.1.9" evidence="3 8"/>
<dbReference type="RefSeq" id="WP_095414771.1">
    <property type="nucleotide sequence ID" value="NZ_CP018477.1"/>
</dbReference>
<protein>
    <recommendedName>
        <fullName evidence="3 8">Glucose-6-phosphate isomerase</fullName>
        <ecNumber evidence="3 8">5.3.1.9</ecNumber>
    </recommendedName>
</protein>
<name>A0A286RET8_9BACT</name>
<proteinExistence type="inferred from homology"/>